<evidence type="ECO:0000313" key="1">
    <source>
        <dbReference type="EMBL" id="RRT76938.1"/>
    </source>
</evidence>
<gene>
    <name evidence="1" type="ORF">B296_00015559</name>
</gene>
<organism evidence="1 2">
    <name type="scientific">Ensete ventricosum</name>
    <name type="common">Abyssinian banana</name>
    <name type="synonym">Musa ensete</name>
    <dbReference type="NCBI Taxonomy" id="4639"/>
    <lineage>
        <taxon>Eukaryota</taxon>
        <taxon>Viridiplantae</taxon>
        <taxon>Streptophyta</taxon>
        <taxon>Embryophyta</taxon>
        <taxon>Tracheophyta</taxon>
        <taxon>Spermatophyta</taxon>
        <taxon>Magnoliopsida</taxon>
        <taxon>Liliopsida</taxon>
        <taxon>Zingiberales</taxon>
        <taxon>Musaceae</taxon>
        <taxon>Ensete</taxon>
    </lineage>
</organism>
<proteinExistence type="predicted"/>
<reference evidence="1 2" key="1">
    <citation type="journal article" date="2014" name="Agronomy (Basel)">
        <title>A Draft Genome Sequence for Ensete ventricosum, the Drought-Tolerant Tree Against Hunger.</title>
        <authorList>
            <person name="Harrison J."/>
            <person name="Moore K.A."/>
            <person name="Paszkiewicz K."/>
            <person name="Jones T."/>
            <person name="Grant M."/>
            <person name="Ambacheew D."/>
            <person name="Muzemil S."/>
            <person name="Studholme D.J."/>
        </authorList>
    </citation>
    <scope>NUCLEOTIDE SEQUENCE [LARGE SCALE GENOMIC DNA]</scope>
</reference>
<dbReference type="AlphaFoldDB" id="A0A427AKZ3"/>
<sequence length="132" mass="13646">CPNPSFPLCAATVACPCVGDNCPCPLAAPCGRRAASDYYPCRLAAGSRPLASVPRVATPCGLATSDSRLWVGHWRSPLAGGYRHLRVAAALNGWPQPVVPVGVTLAGYCPLRAVAPCQLALAVTWPWVAGPA</sequence>
<accession>A0A427AKZ3</accession>
<protein>
    <submittedName>
        <fullName evidence="1">Uncharacterized protein</fullName>
    </submittedName>
</protein>
<name>A0A427AKZ3_ENSVE</name>
<comment type="caution">
    <text evidence="1">The sequence shown here is derived from an EMBL/GenBank/DDBJ whole genome shotgun (WGS) entry which is preliminary data.</text>
</comment>
<evidence type="ECO:0000313" key="2">
    <source>
        <dbReference type="Proteomes" id="UP000287651"/>
    </source>
</evidence>
<dbReference type="Proteomes" id="UP000287651">
    <property type="component" value="Unassembled WGS sequence"/>
</dbReference>
<dbReference type="EMBL" id="AMZH03002058">
    <property type="protein sequence ID" value="RRT76938.1"/>
    <property type="molecule type" value="Genomic_DNA"/>
</dbReference>
<feature type="non-terminal residue" evidence="1">
    <location>
        <position position="1"/>
    </location>
</feature>